<keyword evidence="4" id="KW-1185">Reference proteome</keyword>
<dbReference type="Proteomes" id="UP000600101">
    <property type="component" value="Unassembled WGS sequence"/>
</dbReference>
<reference evidence="3" key="1">
    <citation type="submission" date="2020-08" db="EMBL/GenBank/DDBJ databases">
        <authorList>
            <person name="Hu Y."/>
            <person name="Nguyen S.V."/>
            <person name="Li F."/>
            <person name="Fanning S."/>
        </authorList>
    </citation>
    <scope>NUCLEOTIDE SEQUENCE</scope>
    <source>
        <strain evidence="3">SYSU D8009</strain>
    </source>
</reference>
<dbReference type="GO" id="GO:0070813">
    <property type="term" value="P:hydrogen sulfide metabolic process"/>
    <property type="evidence" value="ECO:0007669"/>
    <property type="project" value="TreeGrafter"/>
</dbReference>
<evidence type="ECO:0000256" key="1">
    <source>
        <dbReference type="ARBA" id="ARBA00022723"/>
    </source>
</evidence>
<dbReference type="InterPro" id="IPR036866">
    <property type="entry name" value="RibonucZ/Hydroxyglut_hydro"/>
</dbReference>
<dbReference type="InterPro" id="IPR051682">
    <property type="entry name" value="Mito_Persulfide_Diox"/>
</dbReference>
<dbReference type="CDD" id="cd07724">
    <property type="entry name" value="POD-like_MBL-fold"/>
    <property type="match status" value="1"/>
</dbReference>
<dbReference type="SUPFAM" id="SSF56281">
    <property type="entry name" value="Metallo-hydrolase/oxidoreductase"/>
    <property type="match status" value="1"/>
</dbReference>
<accession>A0A9X0QYQ4</accession>
<dbReference type="GO" id="GO:0006749">
    <property type="term" value="P:glutathione metabolic process"/>
    <property type="evidence" value="ECO:0007669"/>
    <property type="project" value="InterPro"/>
</dbReference>
<dbReference type="GO" id="GO:0050313">
    <property type="term" value="F:sulfur dioxygenase activity"/>
    <property type="evidence" value="ECO:0007669"/>
    <property type="project" value="InterPro"/>
</dbReference>
<evidence type="ECO:0000259" key="2">
    <source>
        <dbReference type="SMART" id="SM00849"/>
    </source>
</evidence>
<sequence length="304" mass="32610">MAAAIRAFFDEATNTVTYLVWDPGTRIGAIIDPVLDWDNRSGEADTRSADAVLAAAEAEGVTLDWVLETHVHADHLTASPYVKARAGGRIGIGEHIRDVQAIFRPVFGAEDLLPDGGDFDVLFADGAEFAIGGLTAKVLHVPGHTPACIAYVIGDAAFVGDTLFMPDYGTARCDFPGGDARALWRSIHRLLALPPATRIFTCHDYKAPGRDSFAWESTVAEQRARNPHVKDGMTEAEFVAMREGRDAKLAPPLLLLPSIQVNMRAGRFPPAEANGVRYMRIPVTMKGGLRGANTQPPAVAGGGR</sequence>
<dbReference type="Pfam" id="PF00753">
    <property type="entry name" value="Lactamase_B"/>
    <property type="match status" value="1"/>
</dbReference>
<dbReference type="SMART" id="SM00849">
    <property type="entry name" value="Lactamase_B"/>
    <property type="match status" value="1"/>
</dbReference>
<gene>
    <name evidence="3" type="ORF">H7965_14175</name>
</gene>
<comment type="caution">
    <text evidence="3">The sequence shown here is derived from an EMBL/GenBank/DDBJ whole genome shotgun (WGS) entry which is preliminary data.</text>
</comment>
<organism evidence="3 4">
    <name type="scientific">Siccirubricoccus deserti</name>
    <dbReference type="NCBI Taxonomy" id="2013562"/>
    <lineage>
        <taxon>Bacteria</taxon>
        <taxon>Pseudomonadati</taxon>
        <taxon>Pseudomonadota</taxon>
        <taxon>Alphaproteobacteria</taxon>
        <taxon>Acetobacterales</taxon>
        <taxon>Roseomonadaceae</taxon>
        <taxon>Siccirubricoccus</taxon>
    </lineage>
</organism>
<dbReference type="GO" id="GO:0046872">
    <property type="term" value="F:metal ion binding"/>
    <property type="evidence" value="ECO:0007669"/>
    <property type="project" value="UniProtKB-KW"/>
</dbReference>
<dbReference type="AlphaFoldDB" id="A0A9X0QYQ4"/>
<keyword evidence="1" id="KW-0479">Metal-binding</keyword>
<dbReference type="InterPro" id="IPR001279">
    <property type="entry name" value="Metallo-B-lactamas"/>
</dbReference>
<dbReference type="PANTHER" id="PTHR43084:SF1">
    <property type="entry name" value="PERSULFIDE DIOXYGENASE ETHE1, MITOCHONDRIAL"/>
    <property type="match status" value="1"/>
</dbReference>
<proteinExistence type="predicted"/>
<dbReference type="PANTHER" id="PTHR43084">
    <property type="entry name" value="PERSULFIDE DIOXYGENASE ETHE1"/>
    <property type="match status" value="1"/>
</dbReference>
<name>A0A9X0QYQ4_9PROT</name>
<dbReference type="InterPro" id="IPR044528">
    <property type="entry name" value="POD-like_MBL-fold"/>
</dbReference>
<dbReference type="Gene3D" id="3.60.15.10">
    <property type="entry name" value="Ribonuclease Z/Hydroxyacylglutathione hydrolase-like"/>
    <property type="match status" value="1"/>
</dbReference>
<evidence type="ECO:0000313" key="3">
    <source>
        <dbReference type="EMBL" id="MBC4016469.1"/>
    </source>
</evidence>
<feature type="domain" description="Metallo-beta-lactamase" evidence="2">
    <location>
        <begin position="14"/>
        <end position="203"/>
    </location>
</feature>
<protein>
    <submittedName>
        <fullName evidence="3">MBL fold metallo-hydrolase</fullName>
    </submittedName>
</protein>
<dbReference type="EMBL" id="JACOMF010000015">
    <property type="protein sequence ID" value="MBC4016469.1"/>
    <property type="molecule type" value="Genomic_DNA"/>
</dbReference>
<dbReference type="RefSeq" id="WP_186771239.1">
    <property type="nucleotide sequence ID" value="NZ_JACOMF010000015.1"/>
</dbReference>
<evidence type="ECO:0000313" key="4">
    <source>
        <dbReference type="Proteomes" id="UP000600101"/>
    </source>
</evidence>